<feature type="region of interest" description="Disordered" evidence="1">
    <location>
        <begin position="21"/>
        <end position="41"/>
    </location>
</feature>
<accession>A0A377D1V7</accession>
<gene>
    <name evidence="2" type="primary">pspA_1</name>
    <name evidence="2" type="ORF">NCTC9962_06236</name>
</gene>
<dbReference type="AlphaFoldDB" id="A0A377D1V7"/>
<dbReference type="EMBL" id="UGED01000017">
    <property type="protein sequence ID" value="STM14829.1"/>
    <property type="molecule type" value="Genomic_DNA"/>
</dbReference>
<name>A0A377D1V7_ECOLX</name>
<proteinExistence type="predicted"/>
<dbReference type="Proteomes" id="UP000254052">
    <property type="component" value="Unassembled WGS sequence"/>
</dbReference>
<sequence>MGIFSRFADIVNANINALLEKAEDPQKTGSSDDPGDGRYTG</sequence>
<protein>
    <submittedName>
        <fullName evidence="2">Phage shock protein A</fullName>
    </submittedName>
</protein>
<reference evidence="2 3" key="1">
    <citation type="submission" date="2018-06" db="EMBL/GenBank/DDBJ databases">
        <authorList>
            <consortium name="Pathogen Informatics"/>
            <person name="Doyle S."/>
        </authorList>
    </citation>
    <scope>NUCLEOTIDE SEQUENCE [LARGE SCALE GENOMIC DNA]</scope>
    <source>
        <strain evidence="2 3">NCTC9962</strain>
    </source>
</reference>
<evidence type="ECO:0000256" key="1">
    <source>
        <dbReference type="SAM" id="MobiDB-lite"/>
    </source>
</evidence>
<evidence type="ECO:0000313" key="3">
    <source>
        <dbReference type="Proteomes" id="UP000254052"/>
    </source>
</evidence>
<evidence type="ECO:0000313" key="2">
    <source>
        <dbReference type="EMBL" id="STM14829.1"/>
    </source>
</evidence>
<organism evidence="2 3">
    <name type="scientific">Escherichia coli</name>
    <dbReference type="NCBI Taxonomy" id="562"/>
    <lineage>
        <taxon>Bacteria</taxon>
        <taxon>Pseudomonadati</taxon>
        <taxon>Pseudomonadota</taxon>
        <taxon>Gammaproteobacteria</taxon>
        <taxon>Enterobacterales</taxon>
        <taxon>Enterobacteriaceae</taxon>
        <taxon>Escherichia</taxon>
    </lineage>
</organism>